<dbReference type="EMBL" id="JAVIJP010000015">
    <property type="protein sequence ID" value="KAL3644234.1"/>
    <property type="molecule type" value="Genomic_DNA"/>
</dbReference>
<proteinExistence type="predicted"/>
<keyword evidence="2" id="KW-1185">Reference proteome</keyword>
<sequence>MLFQWSTVCERKWRSGYGVTGKARRKMTIGGRGRGRSVAWLLRPFRQRHSWVMMYKKFKYTGRTKEVGVLIPCGVGLERLSSGATA</sequence>
<comment type="caution">
    <text evidence="1">The sequence shown here is derived from an EMBL/GenBank/DDBJ whole genome shotgun (WGS) entry which is preliminary data.</text>
</comment>
<dbReference type="Proteomes" id="UP001632038">
    <property type="component" value="Unassembled WGS sequence"/>
</dbReference>
<protein>
    <submittedName>
        <fullName evidence="1">Uncharacterized protein</fullName>
    </submittedName>
</protein>
<accession>A0ABD3DQT5</accession>
<gene>
    <name evidence="1" type="ORF">CASFOL_012166</name>
</gene>
<name>A0ABD3DQT5_9LAMI</name>
<dbReference type="AlphaFoldDB" id="A0ABD3DQT5"/>
<evidence type="ECO:0000313" key="1">
    <source>
        <dbReference type="EMBL" id="KAL3644234.1"/>
    </source>
</evidence>
<reference evidence="2" key="1">
    <citation type="journal article" date="2024" name="IScience">
        <title>Strigolactones Initiate the Formation of Haustorium-like Structures in Castilleja.</title>
        <authorList>
            <person name="Buerger M."/>
            <person name="Peterson D."/>
            <person name="Chory J."/>
        </authorList>
    </citation>
    <scope>NUCLEOTIDE SEQUENCE [LARGE SCALE GENOMIC DNA]</scope>
</reference>
<evidence type="ECO:0000313" key="2">
    <source>
        <dbReference type="Proteomes" id="UP001632038"/>
    </source>
</evidence>
<organism evidence="1 2">
    <name type="scientific">Castilleja foliolosa</name>
    <dbReference type="NCBI Taxonomy" id="1961234"/>
    <lineage>
        <taxon>Eukaryota</taxon>
        <taxon>Viridiplantae</taxon>
        <taxon>Streptophyta</taxon>
        <taxon>Embryophyta</taxon>
        <taxon>Tracheophyta</taxon>
        <taxon>Spermatophyta</taxon>
        <taxon>Magnoliopsida</taxon>
        <taxon>eudicotyledons</taxon>
        <taxon>Gunneridae</taxon>
        <taxon>Pentapetalae</taxon>
        <taxon>asterids</taxon>
        <taxon>lamiids</taxon>
        <taxon>Lamiales</taxon>
        <taxon>Orobanchaceae</taxon>
        <taxon>Pedicularideae</taxon>
        <taxon>Castillejinae</taxon>
        <taxon>Castilleja</taxon>
    </lineage>
</organism>